<proteinExistence type="predicted"/>
<dbReference type="PANTHER" id="PTHR37813:SF1">
    <property type="entry name" value="FELS-2 PROPHAGE PROTEIN"/>
    <property type="match status" value="1"/>
</dbReference>
<dbReference type="PANTHER" id="PTHR37813">
    <property type="entry name" value="FELS-2 PROPHAGE PROTEIN"/>
    <property type="match status" value="1"/>
</dbReference>
<keyword evidence="2" id="KW-1133">Transmembrane helix</keyword>
<dbReference type="SUPFAM" id="SSF57997">
    <property type="entry name" value="Tropomyosin"/>
    <property type="match status" value="1"/>
</dbReference>
<feature type="transmembrane region" description="Helical" evidence="2">
    <location>
        <begin position="409"/>
        <end position="436"/>
    </location>
</feature>
<dbReference type="Gene3D" id="1.20.5.170">
    <property type="match status" value="1"/>
</dbReference>
<organism evidence="3 4">
    <name type="scientific">Sutcliffiella horikoshii</name>
    <dbReference type="NCBI Taxonomy" id="79883"/>
    <lineage>
        <taxon>Bacteria</taxon>
        <taxon>Bacillati</taxon>
        <taxon>Bacillota</taxon>
        <taxon>Bacilli</taxon>
        <taxon>Bacillales</taxon>
        <taxon>Bacillaceae</taxon>
        <taxon>Sutcliffiella</taxon>
    </lineage>
</organism>
<evidence type="ECO:0000256" key="2">
    <source>
        <dbReference type="SAM" id="Phobius"/>
    </source>
</evidence>
<name>A0A5D4TJ81_9BACI</name>
<gene>
    <name evidence="3" type="ORF">FZC75_02155</name>
</gene>
<dbReference type="Proteomes" id="UP000324517">
    <property type="component" value="Unassembled WGS sequence"/>
</dbReference>
<feature type="coiled-coil region" evidence="1">
    <location>
        <begin position="23"/>
        <end position="123"/>
    </location>
</feature>
<keyword evidence="2" id="KW-0812">Transmembrane</keyword>
<protein>
    <recommendedName>
        <fullName evidence="5">Phage tail tape measure protein</fullName>
    </recommendedName>
</protein>
<keyword evidence="1" id="KW-0175">Coiled coil</keyword>
<dbReference type="AlphaFoldDB" id="A0A5D4TJ81"/>
<evidence type="ECO:0000313" key="4">
    <source>
        <dbReference type="Proteomes" id="UP000324517"/>
    </source>
</evidence>
<reference evidence="3 4" key="1">
    <citation type="submission" date="2019-08" db="EMBL/GenBank/DDBJ databases">
        <title>Bacillus genomes from the desert of Cuatro Cienegas, Coahuila.</title>
        <authorList>
            <person name="Olmedo-Alvarez G."/>
        </authorList>
    </citation>
    <scope>NUCLEOTIDE SEQUENCE [LARGE SCALE GENOMIC DNA]</scope>
    <source>
        <strain evidence="3 4">CH98b_3T</strain>
    </source>
</reference>
<evidence type="ECO:0000313" key="3">
    <source>
        <dbReference type="EMBL" id="TYS74522.1"/>
    </source>
</evidence>
<feature type="transmembrane region" description="Helical" evidence="2">
    <location>
        <begin position="373"/>
        <end position="397"/>
    </location>
</feature>
<keyword evidence="2" id="KW-0472">Membrane</keyword>
<sequence length="646" mass="69754">MSKRIQGIVIEIDGSSTGLQKAMQDVNKRTKDVNAELKEVEKLLKFNPENTELLAQKQKLLAEQVDNTSQKLKTLKDAEKQVQDQFAKGDIKEKQYRDFQKEVIETESKLKNFEGKLKDSKKQFDKFGDNLKNAGKKVQGFGDKLKDVGGSVATNFSAPILGGLALVTKGTEEYREDLAKLETNALLAGIGADVLSEAFLRLSGVSSETDSNVEALSNLMAAGLDEQGLLEALDALSGAVIKFPDTLTIEGLADGLQETLATGKPMGSFAELLERMGINTEDFAQGLENARVQSRETDYILQTLAKTGLADVNEKYRENNEELIESKETMHEFKESLAELGETLEPIVTAITDQVTQMLDWFNELSPAAQETVIMLAGIVTVLGFLLPLIGVGATLLGGMAIAAGALGIGLAPLLGIIALVVVAIMGIIGVGYLLIKHWDELVAGGQAVWSTFKTWIAKKIGEIVGDLIGGAVKMKNSFVEKTEEIEDAAMDIWNDITGFFDGIDLYESGKAIIQSAIDGILAMSNPITSAVENIVGLVRDYWPFSPAKRGPLSDIHKMDFAGPIGDSIDKAKSPLQRHMENLAGTVAGAIPSMAQTPSVSTAGASGDTYNLNDLFRGANINVRSDNDIKELGREFARQVRKPRVG</sequence>
<dbReference type="EMBL" id="VTET01000001">
    <property type="protein sequence ID" value="TYS74522.1"/>
    <property type="molecule type" value="Genomic_DNA"/>
</dbReference>
<accession>A0A5D4TJ81</accession>
<comment type="caution">
    <text evidence="3">The sequence shown here is derived from an EMBL/GenBank/DDBJ whole genome shotgun (WGS) entry which is preliminary data.</text>
</comment>
<dbReference type="RefSeq" id="WP_148978273.1">
    <property type="nucleotide sequence ID" value="NZ_JBNILM010000001.1"/>
</dbReference>
<evidence type="ECO:0000256" key="1">
    <source>
        <dbReference type="SAM" id="Coils"/>
    </source>
</evidence>
<evidence type="ECO:0008006" key="5">
    <source>
        <dbReference type="Google" id="ProtNLM"/>
    </source>
</evidence>
<dbReference type="OrthoDB" id="28713at2"/>